<feature type="chain" id="PRO_5046776451" evidence="1">
    <location>
        <begin position="20"/>
        <end position="250"/>
    </location>
</feature>
<dbReference type="EMBL" id="JADFFM010000001">
    <property type="protein sequence ID" value="MBE9666195.1"/>
    <property type="molecule type" value="Genomic_DNA"/>
</dbReference>
<dbReference type="RefSeq" id="WP_194105566.1">
    <property type="nucleotide sequence ID" value="NZ_JADFFM010000001.1"/>
</dbReference>
<sequence>MKFLRLSVILLVAAKLCSAQQIIPATHSHNDYEQTVPFFHAYNAGFNAIEADIFMVNSTLLVAHDYKHLQATRTLKKLYLDPIKEALKKDTSRHLTLLIDLKQDYWYLMPELILELKSVRKFCVGHKPNGRLLILISGNRPAPSLFNTYPDFIFFDEDLRHTYNAEQLKRVGQISLQYSLYSKWKGVGTIPPAQEQRLKHIIDSVHSIGKTIRFWDAPDNKAGWTQLMKLHADVIGTDNIDGLTAFLKQN</sequence>
<dbReference type="Gene3D" id="3.20.20.190">
    <property type="entry name" value="Phosphatidylinositol (PI) phosphodiesterase"/>
    <property type="match status" value="1"/>
</dbReference>
<accession>A0ABR9XG75</accession>
<proteinExistence type="predicted"/>
<comment type="caution">
    <text evidence="2">The sequence shown here is derived from an EMBL/GenBank/DDBJ whole genome shotgun (WGS) entry which is preliminary data.</text>
</comment>
<evidence type="ECO:0000256" key="1">
    <source>
        <dbReference type="SAM" id="SignalP"/>
    </source>
</evidence>
<feature type="signal peptide" evidence="1">
    <location>
        <begin position="1"/>
        <end position="19"/>
    </location>
</feature>
<dbReference type="SUPFAM" id="SSF51695">
    <property type="entry name" value="PLC-like phosphodiesterases"/>
    <property type="match status" value="1"/>
</dbReference>
<keyword evidence="3" id="KW-1185">Reference proteome</keyword>
<gene>
    <name evidence="2" type="ORF">IRJ18_07465</name>
</gene>
<reference evidence="2 3" key="1">
    <citation type="submission" date="2020-10" db="EMBL/GenBank/DDBJ databases">
        <title>Mucilaginibacter mali sp. nov., isolated from rhizosphere soil of apple orchard.</title>
        <authorList>
            <person name="Lee J.-S."/>
            <person name="Kim H.S."/>
            <person name="Kim J.-S."/>
        </authorList>
    </citation>
    <scope>NUCLEOTIDE SEQUENCE [LARGE SCALE GENOMIC DNA]</scope>
    <source>
        <strain evidence="2 3">KCTC 23157</strain>
    </source>
</reference>
<keyword evidence="1" id="KW-0732">Signal</keyword>
<evidence type="ECO:0000313" key="2">
    <source>
        <dbReference type="EMBL" id="MBE9666195.1"/>
    </source>
</evidence>
<name>A0ABR9XG75_9SPHI</name>
<dbReference type="InterPro" id="IPR017946">
    <property type="entry name" value="PLC-like_Pdiesterase_TIM-brl"/>
</dbReference>
<dbReference type="Proteomes" id="UP000632774">
    <property type="component" value="Unassembled WGS sequence"/>
</dbReference>
<organism evidence="2 3">
    <name type="scientific">Mucilaginibacter boryungensis</name>
    <dbReference type="NCBI Taxonomy" id="768480"/>
    <lineage>
        <taxon>Bacteria</taxon>
        <taxon>Pseudomonadati</taxon>
        <taxon>Bacteroidota</taxon>
        <taxon>Sphingobacteriia</taxon>
        <taxon>Sphingobacteriales</taxon>
        <taxon>Sphingobacteriaceae</taxon>
        <taxon>Mucilaginibacter</taxon>
    </lineage>
</organism>
<evidence type="ECO:0000313" key="3">
    <source>
        <dbReference type="Proteomes" id="UP000632774"/>
    </source>
</evidence>
<protein>
    <submittedName>
        <fullName evidence="2">Alkaline phosphatase</fullName>
    </submittedName>
</protein>